<keyword evidence="2" id="KW-1185">Reference proteome</keyword>
<evidence type="ECO:0000313" key="2">
    <source>
        <dbReference type="Proteomes" id="UP000024635"/>
    </source>
</evidence>
<comment type="caution">
    <text evidence="1">The sequence shown here is derived from an EMBL/GenBank/DDBJ whole genome shotgun (WGS) entry which is preliminary data.</text>
</comment>
<proteinExistence type="predicted"/>
<gene>
    <name evidence="1" type="primary">Acey_s0250.g157</name>
    <name evidence="1" type="ORF">Y032_0250g157</name>
</gene>
<reference evidence="2" key="1">
    <citation type="journal article" date="2015" name="Nat. Genet.">
        <title>The genome and transcriptome of the zoonotic hookworm Ancylostoma ceylanicum identify infection-specific gene families.</title>
        <authorList>
            <person name="Schwarz E.M."/>
            <person name="Hu Y."/>
            <person name="Antoshechkin I."/>
            <person name="Miller M.M."/>
            <person name="Sternberg P.W."/>
            <person name="Aroian R.V."/>
        </authorList>
    </citation>
    <scope>NUCLEOTIDE SEQUENCE</scope>
    <source>
        <strain evidence="2">HY135</strain>
    </source>
</reference>
<sequence length="92" mass="10806">MIININININNHFSKLPNENRPIMRHLDCITRADESPNFLSTRRCDHPKKCEFFKFLSCATSSVELLIIRNLIQYCGLRIASHHHITWEQSV</sequence>
<evidence type="ECO:0000313" key="1">
    <source>
        <dbReference type="EMBL" id="EYB88268.1"/>
    </source>
</evidence>
<dbReference type="EMBL" id="JARK01001586">
    <property type="protein sequence ID" value="EYB88268.1"/>
    <property type="molecule type" value="Genomic_DNA"/>
</dbReference>
<name>A0A016SC63_9BILA</name>
<dbReference type="AlphaFoldDB" id="A0A016SC63"/>
<dbReference type="Proteomes" id="UP000024635">
    <property type="component" value="Unassembled WGS sequence"/>
</dbReference>
<accession>A0A016SC63</accession>
<organism evidence="1 2">
    <name type="scientific">Ancylostoma ceylanicum</name>
    <dbReference type="NCBI Taxonomy" id="53326"/>
    <lineage>
        <taxon>Eukaryota</taxon>
        <taxon>Metazoa</taxon>
        <taxon>Ecdysozoa</taxon>
        <taxon>Nematoda</taxon>
        <taxon>Chromadorea</taxon>
        <taxon>Rhabditida</taxon>
        <taxon>Rhabditina</taxon>
        <taxon>Rhabditomorpha</taxon>
        <taxon>Strongyloidea</taxon>
        <taxon>Ancylostomatidae</taxon>
        <taxon>Ancylostomatinae</taxon>
        <taxon>Ancylostoma</taxon>
    </lineage>
</organism>
<protein>
    <submittedName>
        <fullName evidence="1">Uncharacterized protein</fullName>
    </submittedName>
</protein>